<dbReference type="EMBL" id="QGDO01000001">
    <property type="protein sequence ID" value="PWJ44528.1"/>
    <property type="molecule type" value="Genomic_DNA"/>
</dbReference>
<gene>
    <name evidence="2" type="ORF">BC781_101899</name>
</gene>
<evidence type="ECO:0000313" key="2">
    <source>
        <dbReference type="EMBL" id="PWJ44528.1"/>
    </source>
</evidence>
<evidence type="ECO:0000256" key="1">
    <source>
        <dbReference type="SAM" id="SignalP"/>
    </source>
</evidence>
<protein>
    <recommendedName>
        <fullName evidence="4">Outer membrane protein with beta-barrel domain</fullName>
    </recommendedName>
</protein>
<dbReference type="OrthoDB" id="921445at2"/>
<keyword evidence="3" id="KW-1185">Reference proteome</keyword>
<reference evidence="2 3" key="1">
    <citation type="submission" date="2018-03" db="EMBL/GenBank/DDBJ databases">
        <title>Genomic Encyclopedia of Archaeal and Bacterial Type Strains, Phase II (KMG-II): from individual species to whole genera.</title>
        <authorList>
            <person name="Goeker M."/>
        </authorList>
    </citation>
    <scope>NUCLEOTIDE SEQUENCE [LARGE SCALE GENOMIC DNA]</scope>
    <source>
        <strain evidence="2 3">DSM 28229</strain>
    </source>
</reference>
<dbReference type="RefSeq" id="WP_109616015.1">
    <property type="nucleotide sequence ID" value="NZ_QGDO01000001.1"/>
</dbReference>
<feature type="signal peptide" evidence="1">
    <location>
        <begin position="1"/>
        <end position="19"/>
    </location>
</feature>
<proteinExistence type="predicted"/>
<accession>A0A315ZI85</accession>
<dbReference type="Proteomes" id="UP000245535">
    <property type="component" value="Unassembled WGS sequence"/>
</dbReference>
<evidence type="ECO:0008006" key="4">
    <source>
        <dbReference type="Google" id="ProtNLM"/>
    </source>
</evidence>
<feature type="chain" id="PRO_5016463788" description="Outer membrane protein with beta-barrel domain" evidence="1">
    <location>
        <begin position="20"/>
        <end position="387"/>
    </location>
</feature>
<sequence>MRFFILLILSLNITITAFSKNTNLAGYYIDNDGNRIEGEFKDFSWEFNPTEFLFKRNERAPYHQISIEQAKEFGLLDGHKYERFNNFSIGSTERNIFLKVLAEGDANLYSYKDENKERFFFKLNTNKLEELKYSKTMADGVEKEDKSFQTQLWQNLSSDNVNEKDFVKAEYTEESLQRIFGLYNGTETKLIQAGGSSTFNEKNTRIALTSGYYFGKVDLTESPRYFYGPEFPEFSNFRIGFEAELYIPLMGNHLAFFTSPTYLFATEVRGTSNTDEEAILNFSMVEIPIGLRYYLFFSDKVQLFANIAIAGDLTINSTLNMDRKYGGYPEKELKSMISGSVGLGFKYSNFSVETRIEPYRNIFRDHMSLGSNYSSYSIILGYDIFKK</sequence>
<evidence type="ECO:0000313" key="3">
    <source>
        <dbReference type="Proteomes" id="UP000245535"/>
    </source>
</evidence>
<keyword evidence="1" id="KW-0732">Signal</keyword>
<name>A0A315ZI85_SEDFL</name>
<dbReference type="AlphaFoldDB" id="A0A315ZI85"/>
<comment type="caution">
    <text evidence="2">The sequence shown here is derived from an EMBL/GenBank/DDBJ whole genome shotgun (WGS) entry which is preliminary data.</text>
</comment>
<organism evidence="2 3">
    <name type="scientific">Sediminitomix flava</name>
    <dbReference type="NCBI Taxonomy" id="379075"/>
    <lineage>
        <taxon>Bacteria</taxon>
        <taxon>Pseudomonadati</taxon>
        <taxon>Bacteroidota</taxon>
        <taxon>Cytophagia</taxon>
        <taxon>Cytophagales</taxon>
        <taxon>Flammeovirgaceae</taxon>
        <taxon>Sediminitomix</taxon>
    </lineage>
</organism>